<evidence type="ECO:0000256" key="1">
    <source>
        <dbReference type="ARBA" id="ARBA00022603"/>
    </source>
</evidence>
<proteinExistence type="predicted"/>
<protein>
    <submittedName>
        <fullName evidence="3">DNA methyltransferase</fullName>
    </submittedName>
</protein>
<sequence>MEQKYSLILADPPWQYNNSASNGAASNHYT</sequence>
<keyword evidence="2" id="KW-0808">Transferase</keyword>
<organism evidence="3 4">
    <name type="scientific">Xenorhabdus aichiensis</name>
    <dbReference type="NCBI Taxonomy" id="3025874"/>
    <lineage>
        <taxon>Bacteria</taxon>
        <taxon>Pseudomonadati</taxon>
        <taxon>Pseudomonadota</taxon>
        <taxon>Gammaproteobacteria</taxon>
        <taxon>Enterobacterales</taxon>
        <taxon>Morganellaceae</taxon>
        <taxon>Xenorhabdus</taxon>
    </lineage>
</organism>
<evidence type="ECO:0000313" key="4">
    <source>
        <dbReference type="Proteomes" id="UP001214757"/>
    </source>
</evidence>
<dbReference type="EMBL" id="JAQRFO010000125">
    <property type="protein sequence ID" value="MDC9624077.1"/>
    <property type="molecule type" value="Genomic_DNA"/>
</dbReference>
<accession>A0ABT5M966</accession>
<dbReference type="InterPro" id="IPR002052">
    <property type="entry name" value="DNA_methylase_N6_adenine_CS"/>
</dbReference>
<evidence type="ECO:0000256" key="2">
    <source>
        <dbReference type="ARBA" id="ARBA00022679"/>
    </source>
</evidence>
<dbReference type="GO" id="GO:0008168">
    <property type="term" value="F:methyltransferase activity"/>
    <property type="evidence" value="ECO:0007669"/>
    <property type="project" value="UniProtKB-KW"/>
</dbReference>
<keyword evidence="4" id="KW-1185">Reference proteome</keyword>
<evidence type="ECO:0000313" key="3">
    <source>
        <dbReference type="EMBL" id="MDC9624077.1"/>
    </source>
</evidence>
<dbReference type="PROSITE" id="PS00092">
    <property type="entry name" value="N6_MTASE"/>
    <property type="match status" value="1"/>
</dbReference>
<dbReference type="GO" id="GO:0032259">
    <property type="term" value="P:methylation"/>
    <property type="evidence" value="ECO:0007669"/>
    <property type="project" value="UniProtKB-KW"/>
</dbReference>
<feature type="non-terminal residue" evidence="3">
    <location>
        <position position="30"/>
    </location>
</feature>
<reference evidence="3 4" key="1">
    <citation type="submission" date="2023-02" db="EMBL/GenBank/DDBJ databases">
        <title>Entomopathogenic bacteria.</title>
        <authorList>
            <person name="Machado R.A."/>
        </authorList>
    </citation>
    <scope>NUCLEOTIDE SEQUENCE [LARGE SCALE GENOMIC DNA]</scope>
    <source>
        <strain evidence="3 4">XENO-7</strain>
    </source>
</reference>
<comment type="caution">
    <text evidence="3">The sequence shown here is derived from an EMBL/GenBank/DDBJ whole genome shotgun (WGS) entry which is preliminary data.</text>
</comment>
<name>A0ABT5M966_9GAMM</name>
<dbReference type="Proteomes" id="UP001214757">
    <property type="component" value="Unassembled WGS sequence"/>
</dbReference>
<gene>
    <name evidence="3" type="ORF">PSI22_21220</name>
</gene>
<keyword evidence="1 3" id="KW-0489">Methyltransferase</keyword>